<dbReference type="AlphaFoldDB" id="A0AAN2C8F8"/>
<accession>A0AAN2C8F8</accession>
<dbReference type="Gene3D" id="3.40.630.30">
    <property type="match status" value="1"/>
</dbReference>
<dbReference type="EMBL" id="AP025523">
    <property type="protein sequence ID" value="BDE05264.1"/>
    <property type="molecule type" value="Genomic_DNA"/>
</dbReference>
<dbReference type="Proteomes" id="UP001317532">
    <property type="component" value="Chromosome"/>
</dbReference>
<dbReference type="PROSITE" id="PS51186">
    <property type="entry name" value="GNAT"/>
    <property type="match status" value="1"/>
</dbReference>
<keyword evidence="1" id="KW-0808">Transferase</keyword>
<keyword evidence="5" id="KW-1185">Reference proteome</keyword>
<evidence type="ECO:0000256" key="2">
    <source>
        <dbReference type="ARBA" id="ARBA00023315"/>
    </source>
</evidence>
<dbReference type="CDD" id="cd04301">
    <property type="entry name" value="NAT_SF"/>
    <property type="match status" value="1"/>
</dbReference>
<dbReference type="InterPro" id="IPR050832">
    <property type="entry name" value="Bact_Acetyltransf"/>
</dbReference>
<feature type="domain" description="N-acetyltransferase" evidence="3">
    <location>
        <begin position="5"/>
        <end position="155"/>
    </location>
</feature>
<proteinExistence type="predicted"/>
<dbReference type="SUPFAM" id="SSF55729">
    <property type="entry name" value="Acyl-CoA N-acyltransferases (Nat)"/>
    <property type="match status" value="1"/>
</dbReference>
<dbReference type="RefSeq" id="WP_317996322.1">
    <property type="nucleotide sequence ID" value="NZ_AP025523.1"/>
</dbReference>
<dbReference type="KEGG" id="vab:WPS_05400"/>
<gene>
    <name evidence="4" type="ORF">WPS_05400</name>
</gene>
<dbReference type="InterPro" id="IPR016181">
    <property type="entry name" value="Acyl_CoA_acyltransferase"/>
</dbReference>
<evidence type="ECO:0000259" key="3">
    <source>
        <dbReference type="PROSITE" id="PS51186"/>
    </source>
</evidence>
<dbReference type="Pfam" id="PF00583">
    <property type="entry name" value="Acetyltransf_1"/>
    <property type="match status" value="1"/>
</dbReference>
<evidence type="ECO:0000313" key="5">
    <source>
        <dbReference type="Proteomes" id="UP001317532"/>
    </source>
</evidence>
<dbReference type="InterPro" id="IPR000182">
    <property type="entry name" value="GNAT_dom"/>
</dbReference>
<organism evidence="4 5">
    <name type="scientific">Vulcanimicrobium alpinum</name>
    <dbReference type="NCBI Taxonomy" id="3016050"/>
    <lineage>
        <taxon>Bacteria</taxon>
        <taxon>Bacillati</taxon>
        <taxon>Vulcanimicrobiota</taxon>
        <taxon>Vulcanimicrobiia</taxon>
        <taxon>Vulcanimicrobiales</taxon>
        <taxon>Vulcanimicrobiaceae</taxon>
        <taxon>Vulcanimicrobium</taxon>
    </lineage>
</organism>
<sequence>MNAAVAVRPGVAADREFVRDLGRRSAASSVSAVRGARHADVLLAFDRLLQFAFERKHVALVADADGERAGFLLLLFDIPDEVTLTQQAFVAYTAVEPHARGRGIARALLDEAERRARSAGLKYLTLMVTEDNAAARRLYDGAGFVTERRMLTKPL</sequence>
<dbReference type="GO" id="GO:0016747">
    <property type="term" value="F:acyltransferase activity, transferring groups other than amino-acyl groups"/>
    <property type="evidence" value="ECO:0007669"/>
    <property type="project" value="InterPro"/>
</dbReference>
<protein>
    <recommendedName>
        <fullName evidence="3">N-acetyltransferase domain-containing protein</fullName>
    </recommendedName>
</protein>
<dbReference type="PANTHER" id="PTHR43877">
    <property type="entry name" value="AMINOALKYLPHOSPHONATE N-ACETYLTRANSFERASE-RELATED-RELATED"/>
    <property type="match status" value="1"/>
</dbReference>
<evidence type="ECO:0000313" key="4">
    <source>
        <dbReference type="EMBL" id="BDE05264.1"/>
    </source>
</evidence>
<reference evidence="4 5" key="1">
    <citation type="journal article" date="2022" name="ISME Commun">
        <title>Vulcanimicrobium alpinus gen. nov. sp. nov., the first cultivated representative of the candidate phylum 'Eremiobacterota', is a metabolically versatile aerobic anoxygenic phototroph.</title>
        <authorList>
            <person name="Yabe S."/>
            <person name="Muto K."/>
            <person name="Abe K."/>
            <person name="Yokota A."/>
            <person name="Staudigel H."/>
            <person name="Tebo B.M."/>
        </authorList>
    </citation>
    <scope>NUCLEOTIDE SEQUENCE [LARGE SCALE GENOMIC DNA]</scope>
    <source>
        <strain evidence="4 5">WC8-2</strain>
    </source>
</reference>
<evidence type="ECO:0000256" key="1">
    <source>
        <dbReference type="ARBA" id="ARBA00022679"/>
    </source>
</evidence>
<name>A0AAN2C8F8_UNVUL</name>
<keyword evidence="2" id="KW-0012">Acyltransferase</keyword>